<evidence type="ECO:0000256" key="1">
    <source>
        <dbReference type="ARBA" id="ARBA00001971"/>
    </source>
</evidence>
<accession>A0A9P6LG40</accession>
<keyword evidence="9" id="KW-1133">Transmembrane helix</keyword>
<name>A0A9P6LG40_9PEZI</name>
<dbReference type="SUPFAM" id="SSF48264">
    <property type="entry name" value="Cytochrome P450"/>
    <property type="match status" value="1"/>
</dbReference>
<dbReference type="PANTHER" id="PTHR46300:SF7">
    <property type="entry name" value="P450, PUTATIVE (EUROFUNG)-RELATED"/>
    <property type="match status" value="1"/>
</dbReference>
<dbReference type="PANTHER" id="PTHR46300">
    <property type="entry name" value="P450, PUTATIVE (EUROFUNG)-RELATED-RELATED"/>
    <property type="match status" value="1"/>
</dbReference>
<dbReference type="PRINTS" id="PR00385">
    <property type="entry name" value="P450"/>
</dbReference>
<reference evidence="10" key="1">
    <citation type="submission" date="2020-03" db="EMBL/GenBank/DDBJ databases">
        <authorList>
            <person name="He L."/>
        </authorList>
    </citation>
    <scope>NUCLEOTIDE SEQUENCE</scope>
    <source>
        <strain evidence="10">CkLH20</strain>
    </source>
</reference>
<reference evidence="10" key="2">
    <citation type="submission" date="2020-11" db="EMBL/GenBank/DDBJ databases">
        <title>Whole genome sequencing of Colletotrichum sp.</title>
        <authorList>
            <person name="Li H."/>
        </authorList>
    </citation>
    <scope>NUCLEOTIDE SEQUENCE</scope>
    <source>
        <strain evidence="10">CkLH20</strain>
    </source>
</reference>
<comment type="similarity">
    <text evidence="2">Belongs to the cytochrome P450 family.</text>
</comment>
<dbReference type="GeneID" id="62166253"/>
<evidence type="ECO:0000256" key="2">
    <source>
        <dbReference type="ARBA" id="ARBA00010617"/>
    </source>
</evidence>
<dbReference type="GO" id="GO:0016705">
    <property type="term" value="F:oxidoreductase activity, acting on paired donors, with incorporation or reduction of molecular oxygen"/>
    <property type="evidence" value="ECO:0007669"/>
    <property type="project" value="InterPro"/>
</dbReference>
<dbReference type="EMBL" id="JAATWM020000040">
    <property type="protein sequence ID" value="KAF9872128.1"/>
    <property type="molecule type" value="Genomic_DNA"/>
</dbReference>
<dbReference type="Pfam" id="PF00067">
    <property type="entry name" value="p450"/>
    <property type="match status" value="1"/>
</dbReference>
<dbReference type="RefSeq" id="XP_038741589.1">
    <property type="nucleotide sequence ID" value="XM_038893179.1"/>
</dbReference>
<organism evidence="10 11">
    <name type="scientific">Colletotrichum karsti</name>
    <dbReference type="NCBI Taxonomy" id="1095194"/>
    <lineage>
        <taxon>Eukaryota</taxon>
        <taxon>Fungi</taxon>
        <taxon>Dikarya</taxon>
        <taxon>Ascomycota</taxon>
        <taxon>Pezizomycotina</taxon>
        <taxon>Sordariomycetes</taxon>
        <taxon>Hypocreomycetidae</taxon>
        <taxon>Glomerellales</taxon>
        <taxon>Glomerellaceae</taxon>
        <taxon>Colletotrichum</taxon>
        <taxon>Colletotrichum boninense species complex</taxon>
    </lineage>
</organism>
<dbReference type="Gene3D" id="1.10.630.10">
    <property type="entry name" value="Cytochrome P450"/>
    <property type="match status" value="1"/>
</dbReference>
<dbReference type="InterPro" id="IPR050364">
    <property type="entry name" value="Cytochrome_P450_fung"/>
</dbReference>
<dbReference type="GO" id="GO:0005506">
    <property type="term" value="F:iron ion binding"/>
    <property type="evidence" value="ECO:0007669"/>
    <property type="project" value="InterPro"/>
</dbReference>
<evidence type="ECO:0000256" key="4">
    <source>
        <dbReference type="ARBA" id="ARBA00022723"/>
    </source>
</evidence>
<keyword evidence="11" id="KW-1185">Reference proteome</keyword>
<evidence type="ECO:0000256" key="9">
    <source>
        <dbReference type="SAM" id="Phobius"/>
    </source>
</evidence>
<keyword evidence="9" id="KW-0812">Transmembrane</keyword>
<evidence type="ECO:0000256" key="5">
    <source>
        <dbReference type="ARBA" id="ARBA00023002"/>
    </source>
</evidence>
<keyword evidence="7" id="KW-0503">Monooxygenase</keyword>
<protein>
    <submittedName>
        <fullName evidence="10">Cytochrome p450 oxidoreductase</fullName>
    </submittedName>
</protein>
<evidence type="ECO:0000256" key="7">
    <source>
        <dbReference type="ARBA" id="ARBA00023033"/>
    </source>
</evidence>
<comment type="cofactor">
    <cofactor evidence="1 8">
        <name>heme</name>
        <dbReference type="ChEBI" id="CHEBI:30413"/>
    </cofactor>
</comment>
<dbReference type="InterPro" id="IPR002401">
    <property type="entry name" value="Cyt_P450_E_grp-I"/>
</dbReference>
<evidence type="ECO:0000256" key="3">
    <source>
        <dbReference type="ARBA" id="ARBA00022617"/>
    </source>
</evidence>
<dbReference type="CDD" id="cd11065">
    <property type="entry name" value="CYP64-like"/>
    <property type="match status" value="1"/>
</dbReference>
<feature type="binding site" description="axial binding residue" evidence="8">
    <location>
        <position position="437"/>
    </location>
    <ligand>
        <name>heme</name>
        <dbReference type="ChEBI" id="CHEBI:30413"/>
    </ligand>
    <ligandPart>
        <name>Fe</name>
        <dbReference type="ChEBI" id="CHEBI:18248"/>
    </ligandPart>
</feature>
<proteinExistence type="inferred from homology"/>
<feature type="transmembrane region" description="Helical" evidence="9">
    <location>
        <begin position="6"/>
        <end position="24"/>
    </location>
</feature>
<keyword evidence="5" id="KW-0560">Oxidoreductase</keyword>
<dbReference type="PRINTS" id="PR00463">
    <property type="entry name" value="EP450I"/>
</dbReference>
<dbReference type="OrthoDB" id="2789670at2759"/>
<dbReference type="InterPro" id="IPR036396">
    <property type="entry name" value="Cyt_P450_sf"/>
</dbReference>
<keyword evidence="9" id="KW-0472">Membrane</keyword>
<sequence>MGDSSLVLGFAATVLAILVVHQLLQVKKNINRQPLPPGPKGLPIVGNIRDLPQPTQFGARHWQKHKDLYGPISSVTVFGKTLVIINDPEIAFELLDKRSSEFSSRPSTVFSGQLVGWEHATGGLKYDDTLRLHRKVFSRELGTKTAAAYYNTLQEAEVGHFLLHLLDSPEKLTEHIAKEAGSVILSIAYGYNTDQFKTDRLLQMMNDAMEHFAYSAAPGAFLVDIFPLLRYVPEWFPGAGWKKLANKWAAELRQTVEVPYQFVKDQMDAGKSNPSYLSRAIESNPEDLYNNKWTAASLFSGGADTSVAAIAAFFLAMTKFPDVQKKAQEEIDRVIGSQRLPNVHDRENLPYIEAVVMEVLRWHPIGPMGLPHASSEDAVYGGYRIPKDSYLMPNIWWFTHDPDVYSDPFEFRPERFLQSEPETDPRKFAFGFGRRVCSGKMLAETSMYLNFAQSLAVFNINKPIDDDNVVEPGMMFLPGIISHPAPFKVSITPRSPHHERLIRSIEEKFPWKESDAKDLQF</sequence>
<dbReference type="AlphaFoldDB" id="A0A9P6LG40"/>
<evidence type="ECO:0000256" key="6">
    <source>
        <dbReference type="ARBA" id="ARBA00023004"/>
    </source>
</evidence>
<comment type="caution">
    <text evidence="10">The sequence shown here is derived from an EMBL/GenBank/DDBJ whole genome shotgun (WGS) entry which is preliminary data.</text>
</comment>
<gene>
    <name evidence="10" type="ORF">CkaCkLH20_10465</name>
</gene>
<evidence type="ECO:0000256" key="8">
    <source>
        <dbReference type="PIRSR" id="PIRSR602401-1"/>
    </source>
</evidence>
<evidence type="ECO:0000313" key="10">
    <source>
        <dbReference type="EMBL" id="KAF9872128.1"/>
    </source>
</evidence>
<keyword evidence="4 8" id="KW-0479">Metal-binding</keyword>
<keyword evidence="3 8" id="KW-0349">Heme</keyword>
<dbReference type="GO" id="GO:0020037">
    <property type="term" value="F:heme binding"/>
    <property type="evidence" value="ECO:0007669"/>
    <property type="project" value="InterPro"/>
</dbReference>
<keyword evidence="6 8" id="KW-0408">Iron</keyword>
<dbReference type="Proteomes" id="UP000781932">
    <property type="component" value="Unassembled WGS sequence"/>
</dbReference>
<dbReference type="InterPro" id="IPR001128">
    <property type="entry name" value="Cyt_P450"/>
</dbReference>
<dbReference type="GO" id="GO:0004497">
    <property type="term" value="F:monooxygenase activity"/>
    <property type="evidence" value="ECO:0007669"/>
    <property type="project" value="UniProtKB-KW"/>
</dbReference>
<evidence type="ECO:0000313" key="11">
    <source>
        <dbReference type="Proteomes" id="UP000781932"/>
    </source>
</evidence>